<name>A0A0G4I463_9ALVE</name>
<reference evidence="15" key="1">
    <citation type="submission" date="2014-11" db="EMBL/GenBank/DDBJ databases">
        <authorList>
            <person name="Otto D Thomas"/>
            <person name="Naeem Raeece"/>
        </authorList>
    </citation>
    <scope>NUCLEOTIDE SEQUENCE</scope>
</reference>
<dbReference type="Gene3D" id="3.20.20.70">
    <property type="entry name" value="Aldolase class I"/>
    <property type="match status" value="1"/>
</dbReference>
<proteinExistence type="inferred from homology"/>
<accession>A0A0G4I463</accession>
<keyword evidence="8" id="KW-0479">Metal-binding</keyword>
<dbReference type="GO" id="GO:0005975">
    <property type="term" value="P:carbohydrate metabolic process"/>
    <property type="evidence" value="ECO:0007669"/>
    <property type="project" value="InterPro"/>
</dbReference>
<evidence type="ECO:0000256" key="1">
    <source>
        <dbReference type="ARBA" id="ARBA00001782"/>
    </source>
</evidence>
<dbReference type="SUPFAM" id="SSF51366">
    <property type="entry name" value="Ribulose-phoshate binding barrel"/>
    <property type="match status" value="1"/>
</dbReference>
<evidence type="ECO:0000256" key="5">
    <source>
        <dbReference type="ARBA" id="ARBA00009541"/>
    </source>
</evidence>
<comment type="cofactor">
    <cofactor evidence="3">
        <name>Zn(2+)</name>
        <dbReference type="ChEBI" id="CHEBI:29105"/>
    </cofactor>
</comment>
<dbReference type="VEuPathDB" id="CryptoDB:Cvel_10846"/>
<evidence type="ECO:0000256" key="12">
    <source>
        <dbReference type="ARBA" id="ARBA00023235"/>
    </source>
</evidence>
<comment type="function">
    <text evidence="14">Catalyzes the reversible epimerization of D-ribulose 5-phosphate to D-xylulose 5-phosphate.</text>
</comment>
<comment type="similarity">
    <text evidence="5">Belongs to the ribulose-phosphate 3-epimerase family.</text>
</comment>
<dbReference type="GO" id="GO:1901135">
    <property type="term" value="P:carbohydrate derivative metabolic process"/>
    <property type="evidence" value="ECO:0007669"/>
    <property type="project" value="UniProtKB-ARBA"/>
</dbReference>
<dbReference type="FunFam" id="3.20.20.70:FF:000191">
    <property type="entry name" value="ribulose-phosphate 3-epimerase isoform X2"/>
    <property type="match status" value="1"/>
</dbReference>
<dbReference type="GO" id="GO:0006163">
    <property type="term" value="P:purine nucleotide metabolic process"/>
    <property type="evidence" value="ECO:0007669"/>
    <property type="project" value="UniProtKB-ARBA"/>
</dbReference>
<evidence type="ECO:0000256" key="13">
    <source>
        <dbReference type="ARBA" id="ARBA00023277"/>
    </source>
</evidence>
<protein>
    <recommendedName>
        <fullName evidence="7">ribulose-phosphate 3-epimerase</fullName>
        <ecNumber evidence="7">5.1.3.1</ecNumber>
    </recommendedName>
</protein>
<sequence length="203" mass="21492">MSALVIPPKLSGILHFVPNITFGAPVVKSLRKNIPNAFFDCHLMVSNPGQWIEDFKKAGADQFTFHLETCEGSVEKAVELIDRIVATGMKAGITVKPSTPVEDSVFPVLRACPGKIHTVLIMTVEPGFGGQSFMESMMAKVEKVRLAFPQVIVQVDGGLNVETTRVAAKAGATAIVAGTAIFGAKDPAAVVAEMRSLVNSKGG</sequence>
<dbReference type="InterPro" id="IPR011060">
    <property type="entry name" value="RibuloseP-bd_barrel"/>
</dbReference>
<dbReference type="GO" id="GO:0006091">
    <property type="term" value="P:generation of precursor metabolites and energy"/>
    <property type="evidence" value="ECO:0007669"/>
    <property type="project" value="UniProtKB-ARBA"/>
</dbReference>
<keyword evidence="10" id="KW-0408">Iron</keyword>
<dbReference type="EC" id="5.1.3.1" evidence="7"/>
<dbReference type="InterPro" id="IPR000056">
    <property type="entry name" value="Ribul_P_3_epim-like"/>
</dbReference>
<dbReference type="PROSITE" id="PS01086">
    <property type="entry name" value="RIBUL_P_3_EPIMER_2"/>
    <property type="match status" value="1"/>
</dbReference>
<keyword evidence="13" id="KW-0119">Carbohydrate metabolism</keyword>
<comment type="catalytic activity">
    <reaction evidence="1">
        <text>D-ribulose 5-phosphate = D-xylulose 5-phosphate</text>
        <dbReference type="Rhea" id="RHEA:13677"/>
        <dbReference type="ChEBI" id="CHEBI:57737"/>
        <dbReference type="ChEBI" id="CHEBI:58121"/>
        <dbReference type="EC" id="5.1.3.1"/>
    </reaction>
</comment>
<dbReference type="GO" id="GO:0046872">
    <property type="term" value="F:metal ion binding"/>
    <property type="evidence" value="ECO:0007669"/>
    <property type="project" value="UniProtKB-KW"/>
</dbReference>
<evidence type="ECO:0000313" key="15">
    <source>
        <dbReference type="EMBL" id="CEM51769.1"/>
    </source>
</evidence>
<evidence type="ECO:0000256" key="9">
    <source>
        <dbReference type="ARBA" id="ARBA00022833"/>
    </source>
</evidence>
<dbReference type="GO" id="GO:0004750">
    <property type="term" value="F:D-ribulose-phosphate 3-epimerase activity"/>
    <property type="evidence" value="ECO:0007669"/>
    <property type="project" value="UniProtKB-EC"/>
</dbReference>
<dbReference type="Pfam" id="PF00834">
    <property type="entry name" value="Ribul_P_3_epim"/>
    <property type="match status" value="1"/>
</dbReference>
<dbReference type="PANTHER" id="PTHR11749">
    <property type="entry name" value="RIBULOSE-5-PHOSPHATE-3-EPIMERASE"/>
    <property type="match status" value="1"/>
</dbReference>
<comment type="cofactor">
    <cofactor evidence="2">
        <name>Mn(2+)</name>
        <dbReference type="ChEBI" id="CHEBI:29035"/>
    </cofactor>
</comment>
<evidence type="ECO:0000256" key="3">
    <source>
        <dbReference type="ARBA" id="ARBA00001947"/>
    </source>
</evidence>
<dbReference type="EMBL" id="CDMZ01005046">
    <property type="protein sequence ID" value="CEM51769.1"/>
    <property type="molecule type" value="Genomic_DNA"/>
</dbReference>
<dbReference type="AlphaFoldDB" id="A0A0G4I463"/>
<gene>
    <name evidence="15" type="ORF">Cvel_10846</name>
</gene>
<comment type="subunit">
    <text evidence="6">Homodimer.</text>
</comment>
<evidence type="ECO:0000256" key="2">
    <source>
        <dbReference type="ARBA" id="ARBA00001936"/>
    </source>
</evidence>
<evidence type="ECO:0000256" key="10">
    <source>
        <dbReference type="ARBA" id="ARBA00023004"/>
    </source>
</evidence>
<keyword evidence="11" id="KW-0464">Manganese</keyword>
<evidence type="ECO:0000256" key="8">
    <source>
        <dbReference type="ARBA" id="ARBA00022723"/>
    </source>
</evidence>
<dbReference type="PhylomeDB" id="A0A0G4I463"/>
<dbReference type="GO" id="GO:0046496">
    <property type="term" value="P:nicotinamide nucleotide metabolic process"/>
    <property type="evidence" value="ECO:0007669"/>
    <property type="project" value="UniProtKB-ARBA"/>
</dbReference>
<evidence type="ECO:0000256" key="7">
    <source>
        <dbReference type="ARBA" id="ARBA00013188"/>
    </source>
</evidence>
<keyword evidence="12" id="KW-0413">Isomerase</keyword>
<dbReference type="CDD" id="cd00429">
    <property type="entry name" value="RPE"/>
    <property type="match status" value="1"/>
</dbReference>
<evidence type="ECO:0000256" key="14">
    <source>
        <dbReference type="ARBA" id="ARBA00057323"/>
    </source>
</evidence>
<organism evidence="15">
    <name type="scientific">Chromera velia CCMP2878</name>
    <dbReference type="NCBI Taxonomy" id="1169474"/>
    <lineage>
        <taxon>Eukaryota</taxon>
        <taxon>Sar</taxon>
        <taxon>Alveolata</taxon>
        <taxon>Colpodellida</taxon>
        <taxon>Chromeraceae</taxon>
        <taxon>Chromera</taxon>
    </lineage>
</organism>
<comment type="cofactor">
    <cofactor evidence="4">
        <name>Fe(2+)</name>
        <dbReference type="ChEBI" id="CHEBI:29033"/>
    </cofactor>
</comment>
<keyword evidence="9" id="KW-0862">Zinc</keyword>
<evidence type="ECO:0000256" key="6">
    <source>
        <dbReference type="ARBA" id="ARBA00011738"/>
    </source>
</evidence>
<evidence type="ECO:0000256" key="11">
    <source>
        <dbReference type="ARBA" id="ARBA00023211"/>
    </source>
</evidence>
<evidence type="ECO:0000256" key="4">
    <source>
        <dbReference type="ARBA" id="ARBA00001954"/>
    </source>
</evidence>
<dbReference type="InterPro" id="IPR013785">
    <property type="entry name" value="Aldolase_TIM"/>
</dbReference>